<protein>
    <submittedName>
        <fullName evidence="4">2-methylcitrate dehydratase PrpD</fullName>
    </submittedName>
</protein>
<evidence type="ECO:0000259" key="2">
    <source>
        <dbReference type="Pfam" id="PF03972"/>
    </source>
</evidence>
<evidence type="ECO:0000256" key="1">
    <source>
        <dbReference type="ARBA" id="ARBA00006174"/>
    </source>
</evidence>
<gene>
    <name evidence="4" type="ORF">FHW18_000513</name>
</gene>
<dbReference type="InterPro" id="IPR036148">
    <property type="entry name" value="MmgE/PrpD_sf"/>
</dbReference>
<name>A0A7Y9LK78_9BURK</name>
<evidence type="ECO:0000259" key="3">
    <source>
        <dbReference type="Pfam" id="PF19305"/>
    </source>
</evidence>
<comment type="similarity">
    <text evidence="1">Belongs to the PrpD family.</text>
</comment>
<sequence>MTITPSATPGPTRRIAEFAADLDYLQLPATVQTALQGFLLDYLRVASVGERMEWSDWARIYAQQTAAPGNAPVLFASAPVDPVSAAFMNTVYAGSLDADDVHVGAMLHPGCIVFSAALAIGQAQRLPGHRVLAAVAAGYEAMIRIALAIQPSHFKRGFQSTSTCGVFGAAVAASALLSNGADRATRIGESIGLGASFCGGLTQFYHSGSTVKRIHAAQAASSGVRAAMLVNSGFSGPIDILEGKDGFARAYADAVDFDRLSDGLGRDFRLLEVAIKPHACSARVQSAIEAASMVCRDHGIAPDRIRRVRLGIPTVIQGRLTSNRPGDLQAAQMSAPFSVALALHQQAGPAAALNVDDFEAGLANQAVMALTARVNCVVDPEVERTSTSESVSARVTVMLDDGNELSTFVLAPKGSASRPFSMADHEARARAELGRRYSGAKLDGLMSMLSDFSEVNDVTAMAAWLDHSAR</sequence>
<dbReference type="EMBL" id="JACBYR010000001">
    <property type="protein sequence ID" value="NYE81242.1"/>
    <property type="molecule type" value="Genomic_DNA"/>
</dbReference>
<dbReference type="Pfam" id="PF19305">
    <property type="entry name" value="MmgE_PrpD_C"/>
    <property type="match status" value="1"/>
</dbReference>
<dbReference type="InterPro" id="IPR042188">
    <property type="entry name" value="MmgE/PrpD_sf_2"/>
</dbReference>
<evidence type="ECO:0000313" key="4">
    <source>
        <dbReference type="EMBL" id="NYE81242.1"/>
    </source>
</evidence>
<dbReference type="InterPro" id="IPR045337">
    <property type="entry name" value="MmgE_PrpD_C"/>
</dbReference>
<dbReference type="PANTHER" id="PTHR16943:SF8">
    <property type="entry name" value="2-METHYLCITRATE DEHYDRATASE"/>
    <property type="match status" value="1"/>
</dbReference>
<dbReference type="InterPro" id="IPR005656">
    <property type="entry name" value="MmgE_PrpD"/>
</dbReference>
<dbReference type="GO" id="GO:0016829">
    <property type="term" value="F:lyase activity"/>
    <property type="evidence" value="ECO:0007669"/>
    <property type="project" value="InterPro"/>
</dbReference>
<dbReference type="InterPro" id="IPR045336">
    <property type="entry name" value="MmgE_PrpD_N"/>
</dbReference>
<feature type="domain" description="MmgE/PrpD N-terminal" evidence="2">
    <location>
        <begin position="13"/>
        <end position="258"/>
    </location>
</feature>
<dbReference type="RefSeq" id="WP_179583112.1">
    <property type="nucleotide sequence ID" value="NZ_JACBYR010000001.1"/>
</dbReference>
<dbReference type="Pfam" id="PF03972">
    <property type="entry name" value="MmgE_PrpD_N"/>
    <property type="match status" value="1"/>
</dbReference>
<keyword evidence="5" id="KW-1185">Reference proteome</keyword>
<evidence type="ECO:0000313" key="5">
    <source>
        <dbReference type="Proteomes" id="UP000542125"/>
    </source>
</evidence>
<feature type="domain" description="MmgE/PrpD C-terminal" evidence="3">
    <location>
        <begin position="278"/>
        <end position="438"/>
    </location>
</feature>
<accession>A0A7Y9LK78</accession>
<reference evidence="4 5" key="1">
    <citation type="submission" date="2020-07" db="EMBL/GenBank/DDBJ databases">
        <title>Genomic Encyclopedia of Type Strains, Phase IV (KMG-V): Genome sequencing to study the core and pangenomes of soil and plant-associated prokaryotes.</title>
        <authorList>
            <person name="Whitman W."/>
        </authorList>
    </citation>
    <scope>NUCLEOTIDE SEQUENCE [LARGE SCALE GENOMIC DNA]</scope>
    <source>
        <strain evidence="4 5">SAS40</strain>
    </source>
</reference>
<proteinExistence type="inferred from homology"/>
<dbReference type="Proteomes" id="UP000542125">
    <property type="component" value="Unassembled WGS sequence"/>
</dbReference>
<organism evidence="4 5">
    <name type="scientific">Pigmentiphaga litoralis</name>
    <dbReference type="NCBI Taxonomy" id="516702"/>
    <lineage>
        <taxon>Bacteria</taxon>
        <taxon>Pseudomonadati</taxon>
        <taxon>Pseudomonadota</taxon>
        <taxon>Betaproteobacteria</taxon>
        <taxon>Burkholderiales</taxon>
        <taxon>Alcaligenaceae</taxon>
        <taxon>Pigmentiphaga</taxon>
    </lineage>
</organism>
<dbReference type="InterPro" id="IPR042183">
    <property type="entry name" value="MmgE/PrpD_sf_1"/>
</dbReference>
<dbReference type="SUPFAM" id="SSF103378">
    <property type="entry name" value="2-methylcitrate dehydratase PrpD"/>
    <property type="match status" value="1"/>
</dbReference>
<dbReference type="Gene3D" id="1.10.4100.10">
    <property type="entry name" value="2-methylcitrate dehydratase PrpD"/>
    <property type="match status" value="1"/>
</dbReference>
<dbReference type="PANTHER" id="PTHR16943">
    <property type="entry name" value="2-METHYLCITRATE DEHYDRATASE-RELATED"/>
    <property type="match status" value="1"/>
</dbReference>
<dbReference type="AlphaFoldDB" id="A0A7Y9LK78"/>
<comment type="caution">
    <text evidence="4">The sequence shown here is derived from an EMBL/GenBank/DDBJ whole genome shotgun (WGS) entry which is preliminary data.</text>
</comment>
<dbReference type="Gene3D" id="3.30.1330.120">
    <property type="entry name" value="2-methylcitrate dehydratase PrpD"/>
    <property type="match status" value="1"/>
</dbReference>